<comment type="caution">
    <text evidence="2">The sequence shown here is derived from an EMBL/GenBank/DDBJ whole genome shotgun (WGS) entry which is preliminary data.</text>
</comment>
<evidence type="ECO:0000313" key="2">
    <source>
        <dbReference type="EMBL" id="MBO9200967.1"/>
    </source>
</evidence>
<dbReference type="RefSeq" id="WP_209138999.1">
    <property type="nucleotide sequence ID" value="NZ_JAGHKO010000001.1"/>
</dbReference>
<dbReference type="EMBL" id="JAGHKO010000001">
    <property type="protein sequence ID" value="MBO9200967.1"/>
    <property type="molecule type" value="Genomic_DNA"/>
</dbReference>
<feature type="signal peptide" evidence="1">
    <location>
        <begin position="1"/>
        <end position="22"/>
    </location>
</feature>
<feature type="chain" id="PRO_5045993532" description="Secreted protein" evidence="1">
    <location>
        <begin position="23"/>
        <end position="88"/>
    </location>
</feature>
<reference evidence="2 3" key="1">
    <citation type="submission" date="2021-03" db="EMBL/GenBank/DDBJ databases">
        <title>Assistant Professor.</title>
        <authorList>
            <person name="Huq M.A."/>
        </authorList>
    </citation>
    <scope>NUCLEOTIDE SEQUENCE [LARGE SCALE GENOMIC DNA]</scope>
    <source>
        <strain evidence="2 3">MAH-29</strain>
    </source>
</reference>
<gene>
    <name evidence="2" type="ORF">J7I42_11875</name>
</gene>
<dbReference type="Pfam" id="PF20130">
    <property type="entry name" value="DUF6520"/>
    <property type="match status" value="1"/>
</dbReference>
<sequence>MKKIKIALNVTAITIAIAGALATRFYLNDNDQPQYIPVNNSFKPAGELGVNYNCHDSTDTCTYYQPDPVGHPLQYLPARQGVYVPTIQ</sequence>
<evidence type="ECO:0000313" key="3">
    <source>
        <dbReference type="Proteomes" id="UP000677244"/>
    </source>
</evidence>
<accession>A0ABS3YTR6</accession>
<evidence type="ECO:0000256" key="1">
    <source>
        <dbReference type="SAM" id="SignalP"/>
    </source>
</evidence>
<proteinExistence type="predicted"/>
<dbReference type="Proteomes" id="UP000677244">
    <property type="component" value="Unassembled WGS sequence"/>
</dbReference>
<evidence type="ECO:0008006" key="4">
    <source>
        <dbReference type="Google" id="ProtNLM"/>
    </source>
</evidence>
<name>A0ABS3YTR6_9BACT</name>
<dbReference type="InterPro" id="IPR045391">
    <property type="entry name" value="DUF6520"/>
</dbReference>
<organism evidence="2 3">
    <name type="scientific">Niastella soli</name>
    <dbReference type="NCBI Taxonomy" id="2821487"/>
    <lineage>
        <taxon>Bacteria</taxon>
        <taxon>Pseudomonadati</taxon>
        <taxon>Bacteroidota</taxon>
        <taxon>Chitinophagia</taxon>
        <taxon>Chitinophagales</taxon>
        <taxon>Chitinophagaceae</taxon>
        <taxon>Niastella</taxon>
    </lineage>
</organism>
<protein>
    <recommendedName>
        <fullName evidence="4">Secreted protein</fullName>
    </recommendedName>
</protein>
<keyword evidence="3" id="KW-1185">Reference proteome</keyword>
<keyword evidence="1" id="KW-0732">Signal</keyword>